<gene>
    <name evidence="2" type="ORF">KALB_8167</name>
</gene>
<dbReference type="SUPFAM" id="SSF53474">
    <property type="entry name" value="alpha/beta-Hydrolases"/>
    <property type="match status" value="1"/>
</dbReference>
<sequence>MKPVWRALGVAGGILGAAATGVAVSAVAHGARVSAQRRKAEDKYADEPLGALEPSRESTVAADDGLPLACEEVDPAEGGEPELTVVLVHGYTLDRRCWHFQRRDLAQLTGPRVRLVLYDQRSHGRSGAANSESSTIEQLGRDLDAVVRALVPNGPIVLVGHSMGGMTIMALAEQRPELFVERVRGVALIGTSAGDIGRSGLPRPVLSRHNPAARGLGVIAEWQPGLVEWARRAGGHITWSAIRALAFGDNKVSPSLVDLMELMIDGTSVKAITDFVRTLGTHSRYAALAGLRHCRVLVLSGDRDRLTPFSHAEAIAAHLPDAELVLVEGAGHMVMLEQADLVTGHLVELVRGCTSKNDGRGWWKRA</sequence>
<evidence type="ECO:0000313" key="3">
    <source>
        <dbReference type="Proteomes" id="UP000019225"/>
    </source>
</evidence>
<name>W5WTN6_9PSEU</name>
<protein>
    <recommendedName>
        <fullName evidence="1">AB hydrolase-1 domain-containing protein</fullName>
    </recommendedName>
</protein>
<dbReference type="KEGG" id="kal:KALB_8167"/>
<dbReference type="InterPro" id="IPR050471">
    <property type="entry name" value="AB_hydrolase"/>
</dbReference>
<dbReference type="InterPro" id="IPR029058">
    <property type="entry name" value="AB_hydrolase_fold"/>
</dbReference>
<organism evidence="2 3">
    <name type="scientific">Kutzneria albida DSM 43870</name>
    <dbReference type="NCBI Taxonomy" id="1449976"/>
    <lineage>
        <taxon>Bacteria</taxon>
        <taxon>Bacillati</taxon>
        <taxon>Actinomycetota</taxon>
        <taxon>Actinomycetes</taxon>
        <taxon>Pseudonocardiales</taxon>
        <taxon>Pseudonocardiaceae</taxon>
        <taxon>Kutzneria</taxon>
    </lineage>
</organism>
<keyword evidence="3" id="KW-1185">Reference proteome</keyword>
<dbReference type="Gene3D" id="3.40.50.1820">
    <property type="entry name" value="alpha/beta hydrolase"/>
    <property type="match status" value="1"/>
</dbReference>
<accession>W5WTN6</accession>
<reference evidence="2 3" key="1">
    <citation type="journal article" date="2014" name="BMC Genomics">
        <title>Complete genome sequence of producer of the glycopeptide antibiotic Aculeximycin Kutzneria albida DSM 43870T, a representative of minor genus of Pseudonocardiaceae.</title>
        <authorList>
            <person name="Rebets Y."/>
            <person name="Tokovenko B."/>
            <person name="Lushchyk I."/>
            <person name="Ruckert C."/>
            <person name="Zaburannyi N."/>
            <person name="Bechthold A."/>
            <person name="Kalinowski J."/>
            <person name="Luzhetskyy A."/>
        </authorList>
    </citation>
    <scope>NUCLEOTIDE SEQUENCE [LARGE SCALE GENOMIC DNA]</scope>
    <source>
        <strain evidence="2">DSM 43870</strain>
    </source>
</reference>
<dbReference type="eggNOG" id="COG2267">
    <property type="taxonomic scope" value="Bacteria"/>
</dbReference>
<feature type="domain" description="AB hydrolase-1" evidence="1">
    <location>
        <begin position="85"/>
        <end position="342"/>
    </location>
</feature>
<dbReference type="Pfam" id="PF12697">
    <property type="entry name" value="Abhydrolase_6"/>
    <property type="match status" value="1"/>
</dbReference>
<dbReference type="InterPro" id="IPR000073">
    <property type="entry name" value="AB_hydrolase_1"/>
</dbReference>
<dbReference type="OrthoDB" id="5422338at2"/>
<dbReference type="PANTHER" id="PTHR43433:SF1">
    <property type="entry name" value="BLL5160 PROTEIN"/>
    <property type="match status" value="1"/>
</dbReference>
<dbReference type="EMBL" id="CP007155">
    <property type="protein sequence ID" value="AHI01525.1"/>
    <property type="molecule type" value="Genomic_DNA"/>
</dbReference>
<evidence type="ECO:0000313" key="2">
    <source>
        <dbReference type="EMBL" id="AHI01525.1"/>
    </source>
</evidence>
<dbReference type="PANTHER" id="PTHR43433">
    <property type="entry name" value="HYDROLASE, ALPHA/BETA FOLD FAMILY PROTEIN"/>
    <property type="match status" value="1"/>
</dbReference>
<evidence type="ECO:0000259" key="1">
    <source>
        <dbReference type="Pfam" id="PF12697"/>
    </source>
</evidence>
<dbReference type="RefSeq" id="WP_025361329.1">
    <property type="nucleotide sequence ID" value="NZ_CP007155.1"/>
</dbReference>
<dbReference type="PATRIC" id="fig|1449976.3.peg.8207"/>
<dbReference type="Proteomes" id="UP000019225">
    <property type="component" value="Chromosome"/>
</dbReference>
<dbReference type="GO" id="GO:0003824">
    <property type="term" value="F:catalytic activity"/>
    <property type="evidence" value="ECO:0007669"/>
    <property type="project" value="UniProtKB-ARBA"/>
</dbReference>
<proteinExistence type="predicted"/>
<dbReference type="STRING" id="1449976.KALB_8167"/>
<dbReference type="AlphaFoldDB" id="W5WTN6"/>
<dbReference type="HOGENOM" id="CLU_020336_6_2_11"/>